<dbReference type="EMBL" id="BMYX01000015">
    <property type="protein sequence ID" value="GGY20844.1"/>
    <property type="molecule type" value="Genomic_DNA"/>
</dbReference>
<dbReference type="Pfam" id="PF01478">
    <property type="entry name" value="Peptidase_A24"/>
    <property type="match status" value="1"/>
</dbReference>
<evidence type="ECO:0000256" key="1">
    <source>
        <dbReference type="ARBA" id="ARBA00005801"/>
    </source>
</evidence>
<dbReference type="PANTHER" id="PTHR30487">
    <property type="entry name" value="TYPE 4 PREPILIN-LIKE PROTEINS LEADER PEPTIDE-PROCESSING ENZYME"/>
    <property type="match status" value="1"/>
</dbReference>
<dbReference type="GO" id="GO:0006465">
    <property type="term" value="P:signal peptide processing"/>
    <property type="evidence" value="ECO:0007669"/>
    <property type="project" value="TreeGrafter"/>
</dbReference>
<sequence length="229" mass="23247">MTPAHALAAGLAAGFALPWLVLSYLMKAGFVDGGQGCAWRNAFTRTLASPTIVAASVLLVTAGFHGIARLPHAGAGGAAAGCLFFFALAWLAWIDLEVMLLPDIGTLPLLAAGGLLNSVHGSHAAILSIAGALMGYTVLLAFNRLCRCAGKPAPIGQGDLKLLAAAGAWLGPLGTGSTLLIASLCAAAVNGALTISGKLRSGQEVPFGPYLAFGAAASYFLLFSYYVFN</sequence>
<keyword evidence="3" id="KW-0472">Membrane</keyword>
<keyword evidence="3" id="KW-1133">Transmembrane helix</keyword>
<evidence type="ECO:0000313" key="5">
    <source>
        <dbReference type="EMBL" id="GGY20844.1"/>
    </source>
</evidence>
<dbReference type="GO" id="GO:0005886">
    <property type="term" value="C:plasma membrane"/>
    <property type="evidence" value="ECO:0007669"/>
    <property type="project" value="TreeGrafter"/>
</dbReference>
<dbReference type="AlphaFoldDB" id="A0A918P5V4"/>
<reference evidence="5" key="1">
    <citation type="journal article" date="2014" name="Int. J. Syst. Evol. Microbiol.">
        <title>Complete genome sequence of Corynebacterium casei LMG S-19264T (=DSM 44701T), isolated from a smear-ripened cheese.</title>
        <authorList>
            <consortium name="US DOE Joint Genome Institute (JGI-PGF)"/>
            <person name="Walter F."/>
            <person name="Albersmeier A."/>
            <person name="Kalinowski J."/>
            <person name="Ruckert C."/>
        </authorList>
    </citation>
    <scope>NUCLEOTIDE SEQUENCE</scope>
    <source>
        <strain evidence="5">KCTC 32182</strain>
    </source>
</reference>
<dbReference type="GO" id="GO:0004190">
    <property type="term" value="F:aspartic-type endopeptidase activity"/>
    <property type="evidence" value="ECO:0007669"/>
    <property type="project" value="InterPro"/>
</dbReference>
<feature type="transmembrane region" description="Helical" evidence="3">
    <location>
        <begin position="209"/>
        <end position="228"/>
    </location>
</feature>
<evidence type="ECO:0000259" key="4">
    <source>
        <dbReference type="Pfam" id="PF01478"/>
    </source>
</evidence>
<evidence type="ECO:0000256" key="2">
    <source>
        <dbReference type="RuleBase" id="RU003793"/>
    </source>
</evidence>
<feature type="transmembrane region" description="Helical" evidence="3">
    <location>
        <begin position="75"/>
        <end position="93"/>
    </location>
</feature>
<evidence type="ECO:0000256" key="3">
    <source>
        <dbReference type="SAM" id="Phobius"/>
    </source>
</evidence>
<gene>
    <name evidence="5" type="ORF">GCM10011289_25610</name>
</gene>
<accession>A0A918P5V4</accession>
<feature type="domain" description="Prepilin type IV endopeptidase peptidase" evidence="4">
    <location>
        <begin position="82"/>
        <end position="189"/>
    </location>
</feature>
<feature type="transmembrane region" description="Helical" evidence="3">
    <location>
        <begin position="124"/>
        <end position="142"/>
    </location>
</feature>
<keyword evidence="3" id="KW-0812">Transmembrane</keyword>
<reference evidence="5" key="2">
    <citation type="submission" date="2020-09" db="EMBL/GenBank/DDBJ databases">
        <authorList>
            <person name="Sun Q."/>
            <person name="Kim S."/>
        </authorList>
    </citation>
    <scope>NUCLEOTIDE SEQUENCE</scope>
    <source>
        <strain evidence="5">KCTC 32182</strain>
    </source>
</reference>
<dbReference type="InterPro" id="IPR014032">
    <property type="entry name" value="Peptidase_A24A_bac"/>
</dbReference>
<dbReference type="PRINTS" id="PR00864">
    <property type="entry name" value="PREPILNPTASE"/>
</dbReference>
<dbReference type="Gene3D" id="1.20.120.1220">
    <property type="match status" value="1"/>
</dbReference>
<dbReference type="Proteomes" id="UP000645257">
    <property type="component" value="Unassembled WGS sequence"/>
</dbReference>
<feature type="transmembrane region" description="Helical" evidence="3">
    <location>
        <begin position="47"/>
        <end position="68"/>
    </location>
</feature>
<dbReference type="PANTHER" id="PTHR30487:SF0">
    <property type="entry name" value="PREPILIN LEADER PEPTIDASE_N-METHYLTRANSFERASE-RELATED"/>
    <property type="match status" value="1"/>
</dbReference>
<evidence type="ECO:0000313" key="6">
    <source>
        <dbReference type="Proteomes" id="UP000645257"/>
    </source>
</evidence>
<comment type="caution">
    <text evidence="5">The sequence shown here is derived from an EMBL/GenBank/DDBJ whole genome shotgun (WGS) entry which is preliminary data.</text>
</comment>
<protein>
    <recommendedName>
        <fullName evidence="4">Prepilin type IV endopeptidase peptidase domain-containing protein</fullName>
    </recommendedName>
</protein>
<keyword evidence="6" id="KW-1185">Reference proteome</keyword>
<proteinExistence type="inferred from homology"/>
<dbReference type="RefSeq" id="WP_189534927.1">
    <property type="nucleotide sequence ID" value="NZ_BMYX01000015.1"/>
</dbReference>
<dbReference type="InterPro" id="IPR000045">
    <property type="entry name" value="Prepilin_IV_endopep_pep"/>
</dbReference>
<organism evidence="5 6">
    <name type="scientific">Paludibacterium paludis</name>
    <dbReference type="NCBI Taxonomy" id="1225769"/>
    <lineage>
        <taxon>Bacteria</taxon>
        <taxon>Pseudomonadati</taxon>
        <taxon>Pseudomonadota</taxon>
        <taxon>Betaproteobacteria</taxon>
        <taxon>Neisseriales</taxon>
        <taxon>Chromobacteriaceae</taxon>
        <taxon>Paludibacterium</taxon>
    </lineage>
</organism>
<feature type="transmembrane region" description="Helical" evidence="3">
    <location>
        <begin position="162"/>
        <end position="189"/>
    </location>
</feature>
<dbReference type="InterPro" id="IPR050882">
    <property type="entry name" value="Prepilin_peptidase/N-MTase"/>
</dbReference>
<name>A0A918P5V4_9NEIS</name>
<comment type="similarity">
    <text evidence="1 2">Belongs to the peptidase A24 family.</text>
</comment>